<dbReference type="EMBL" id="HBUF01465415">
    <property type="protein sequence ID" value="CAG6744368.1"/>
    <property type="molecule type" value="Transcribed_RNA"/>
</dbReference>
<reference evidence="1" key="1">
    <citation type="submission" date="2021-05" db="EMBL/GenBank/DDBJ databases">
        <authorList>
            <person name="Alioto T."/>
            <person name="Alioto T."/>
            <person name="Gomez Garrido J."/>
        </authorList>
    </citation>
    <scope>NUCLEOTIDE SEQUENCE</scope>
</reference>
<sequence>MILIVTYDVILCILTREHFFVFKICFDLFLTVAKPAWVWLFGAGLNIRCVSPKIRVQQVSGKILPQQKLYFENRATGLCNKPQHSRVSQFSNFPLFYEETLFLKHTLKQRPR</sequence>
<organism evidence="1">
    <name type="scientific">Cacopsylla melanoneura</name>
    <dbReference type="NCBI Taxonomy" id="428564"/>
    <lineage>
        <taxon>Eukaryota</taxon>
        <taxon>Metazoa</taxon>
        <taxon>Ecdysozoa</taxon>
        <taxon>Arthropoda</taxon>
        <taxon>Hexapoda</taxon>
        <taxon>Insecta</taxon>
        <taxon>Pterygota</taxon>
        <taxon>Neoptera</taxon>
        <taxon>Paraneoptera</taxon>
        <taxon>Hemiptera</taxon>
        <taxon>Sternorrhyncha</taxon>
        <taxon>Psylloidea</taxon>
        <taxon>Psyllidae</taxon>
        <taxon>Psyllinae</taxon>
        <taxon>Cacopsylla</taxon>
    </lineage>
</organism>
<name>A0A8D8ZB02_9HEMI</name>
<proteinExistence type="predicted"/>
<accession>A0A8D8ZB02</accession>
<dbReference type="AlphaFoldDB" id="A0A8D8ZB02"/>
<evidence type="ECO:0000313" key="1">
    <source>
        <dbReference type="EMBL" id="CAG6744368.1"/>
    </source>
</evidence>
<protein>
    <submittedName>
        <fullName evidence="1">Uncharacterized protein</fullName>
    </submittedName>
</protein>